<comment type="caution">
    <text evidence="1">The sequence shown here is derived from an EMBL/GenBank/DDBJ whole genome shotgun (WGS) entry which is preliminary data.</text>
</comment>
<accession>A0A8X6GJW7</accession>
<dbReference type="EMBL" id="BMAO01015834">
    <property type="protein sequence ID" value="GFR04589.1"/>
    <property type="molecule type" value="Genomic_DNA"/>
</dbReference>
<organism evidence="1 2">
    <name type="scientific">Trichonephila clavata</name>
    <name type="common">Joro spider</name>
    <name type="synonym">Nephila clavata</name>
    <dbReference type="NCBI Taxonomy" id="2740835"/>
    <lineage>
        <taxon>Eukaryota</taxon>
        <taxon>Metazoa</taxon>
        <taxon>Ecdysozoa</taxon>
        <taxon>Arthropoda</taxon>
        <taxon>Chelicerata</taxon>
        <taxon>Arachnida</taxon>
        <taxon>Araneae</taxon>
        <taxon>Araneomorphae</taxon>
        <taxon>Entelegynae</taxon>
        <taxon>Araneoidea</taxon>
        <taxon>Nephilidae</taxon>
        <taxon>Trichonephila</taxon>
    </lineage>
</organism>
<evidence type="ECO:0000313" key="1">
    <source>
        <dbReference type="EMBL" id="GFR04589.1"/>
    </source>
</evidence>
<evidence type="ECO:0000313" key="2">
    <source>
        <dbReference type="Proteomes" id="UP000887116"/>
    </source>
</evidence>
<dbReference type="AlphaFoldDB" id="A0A8X6GJW7"/>
<sequence length="176" mass="20099">MLKLPTFAKQNFLATSPMVSTRRVSTVQVICLFGQLRLFLRIKVIATRTGFIGYHSKDRAIVPRTFQDMLDGGEVVILDILENIYICKYHGGRTVYRRRAKELLIMEPQLFGYRLVSEIHQIQLSEASENTFLSHPLSSVSAINPKDRGVLLSMGFTAWKLSPMRSKLRVSHMVDQ</sequence>
<reference evidence="1" key="1">
    <citation type="submission" date="2020-07" db="EMBL/GenBank/DDBJ databases">
        <title>Multicomponent nature underlies the extraordinary mechanical properties of spider dragline silk.</title>
        <authorList>
            <person name="Kono N."/>
            <person name="Nakamura H."/>
            <person name="Mori M."/>
            <person name="Yoshida Y."/>
            <person name="Ohtoshi R."/>
            <person name="Malay A.D."/>
            <person name="Moran D.A.P."/>
            <person name="Tomita M."/>
            <person name="Numata K."/>
            <person name="Arakawa K."/>
        </authorList>
    </citation>
    <scope>NUCLEOTIDE SEQUENCE</scope>
</reference>
<protein>
    <submittedName>
        <fullName evidence="1">Uncharacterized protein</fullName>
    </submittedName>
</protein>
<proteinExistence type="predicted"/>
<name>A0A8X6GJW7_TRICU</name>
<dbReference type="Proteomes" id="UP000887116">
    <property type="component" value="Unassembled WGS sequence"/>
</dbReference>
<gene>
    <name evidence="1" type="ORF">TNCT_75981</name>
</gene>
<keyword evidence="2" id="KW-1185">Reference proteome</keyword>